<proteinExistence type="predicted"/>
<dbReference type="InterPro" id="IPR005185">
    <property type="entry name" value="YccF"/>
</dbReference>
<organism evidence="3 4">
    <name type="scientific">Ancylomarina euxinus</name>
    <dbReference type="NCBI Taxonomy" id="2283627"/>
    <lineage>
        <taxon>Bacteria</taxon>
        <taxon>Pseudomonadati</taxon>
        <taxon>Bacteroidota</taxon>
        <taxon>Bacteroidia</taxon>
        <taxon>Marinilabiliales</taxon>
        <taxon>Marinifilaceae</taxon>
        <taxon>Ancylomarina</taxon>
    </lineage>
</organism>
<dbReference type="EMBL" id="QQWG01000001">
    <property type="protein sequence ID" value="RRG24495.1"/>
    <property type="molecule type" value="Genomic_DNA"/>
</dbReference>
<dbReference type="AlphaFoldDB" id="A0A425Y7F2"/>
<name>A0A425Y7F2_9BACT</name>
<evidence type="ECO:0000256" key="1">
    <source>
        <dbReference type="SAM" id="Phobius"/>
    </source>
</evidence>
<reference evidence="3 4" key="1">
    <citation type="submission" date="2018-07" db="EMBL/GenBank/DDBJ databases">
        <title>Draft genome sequence of Ancylomarina sp. M1P.</title>
        <authorList>
            <person name="Yadav S."/>
            <person name="Villanueva L."/>
            <person name="Damste J.S.S."/>
        </authorList>
    </citation>
    <scope>NUCLEOTIDE SEQUENCE [LARGE SCALE GENOMIC DNA]</scope>
    <source>
        <strain evidence="3 4">M1P</strain>
    </source>
</reference>
<dbReference type="NCBIfam" id="NF008740">
    <property type="entry name" value="PRK11770.1-2"/>
    <property type="match status" value="1"/>
</dbReference>
<evidence type="ECO:0000259" key="2">
    <source>
        <dbReference type="Pfam" id="PF03733"/>
    </source>
</evidence>
<dbReference type="PANTHER" id="PTHR42903">
    <property type="entry name" value="INNER MEMBRANE PROTEIN YCCF"/>
    <property type="match status" value="1"/>
</dbReference>
<keyword evidence="1" id="KW-1133">Transmembrane helix</keyword>
<feature type="transmembrane region" description="Helical" evidence="1">
    <location>
        <begin position="56"/>
        <end position="77"/>
    </location>
</feature>
<evidence type="ECO:0000313" key="3">
    <source>
        <dbReference type="EMBL" id="RRG24495.1"/>
    </source>
</evidence>
<evidence type="ECO:0000313" key="4">
    <source>
        <dbReference type="Proteomes" id="UP000285794"/>
    </source>
</evidence>
<dbReference type="Proteomes" id="UP000285794">
    <property type="component" value="Unassembled WGS sequence"/>
</dbReference>
<feature type="transmembrane region" description="Helical" evidence="1">
    <location>
        <begin position="83"/>
        <end position="104"/>
    </location>
</feature>
<protein>
    <submittedName>
        <fullName evidence="3">YccF domain-containing protein</fullName>
    </submittedName>
</protein>
<dbReference type="InterPro" id="IPR031308">
    <property type="entry name" value="UCP028777"/>
</dbReference>
<feature type="domain" description="Inner membrane component" evidence="2">
    <location>
        <begin position="69"/>
        <end position="119"/>
    </location>
</feature>
<gene>
    <name evidence="3" type="ORF">DWB61_00305</name>
</gene>
<dbReference type="InterPro" id="IPR052937">
    <property type="entry name" value="Inner_membrane_protein"/>
</dbReference>
<comment type="caution">
    <text evidence="3">The sequence shown here is derived from an EMBL/GenBank/DDBJ whole genome shotgun (WGS) entry which is preliminary data.</text>
</comment>
<dbReference type="PANTHER" id="PTHR42903:SF1">
    <property type="entry name" value="INNER MEMBRANE PROTEIN YCCF"/>
    <property type="match status" value="1"/>
</dbReference>
<dbReference type="GO" id="GO:0005886">
    <property type="term" value="C:plasma membrane"/>
    <property type="evidence" value="ECO:0007669"/>
    <property type="project" value="TreeGrafter"/>
</dbReference>
<dbReference type="Pfam" id="PF03733">
    <property type="entry name" value="YccF"/>
    <property type="match status" value="2"/>
</dbReference>
<accession>A0A425Y7F2</accession>
<feature type="transmembrane region" description="Helical" evidence="1">
    <location>
        <begin position="6"/>
        <end position="35"/>
    </location>
</feature>
<dbReference type="PIRSF" id="PIRSF028777">
    <property type="entry name" value="UCP028777"/>
    <property type="match status" value="1"/>
</dbReference>
<feature type="domain" description="Inner membrane component" evidence="2">
    <location>
        <begin position="4"/>
        <end position="54"/>
    </location>
</feature>
<sequence length="122" mass="13090">MSIIGNIIWIIFGGIFIFLEYIIAGVLMCCTIVGIPLGLKAIQLSVLGLAPFGQKVVPNESAGGCLSIILNIFWLIFGGFWIALTHLVFAILFAITIIGIPFAAQHIKLAGFALTPFGKSLR</sequence>
<keyword evidence="1" id="KW-0812">Transmembrane</keyword>
<keyword evidence="4" id="KW-1185">Reference proteome</keyword>
<dbReference type="RefSeq" id="WP_125028782.1">
    <property type="nucleotide sequence ID" value="NZ_JAPXVP010000001.1"/>
</dbReference>
<keyword evidence="1" id="KW-0472">Membrane</keyword>
<dbReference type="OrthoDB" id="9790567at2"/>